<organism evidence="2">
    <name type="scientific">uncultured Mycobacteriales bacterium</name>
    <dbReference type="NCBI Taxonomy" id="581187"/>
    <lineage>
        <taxon>Bacteria</taxon>
        <taxon>Bacillati</taxon>
        <taxon>Actinomycetota</taxon>
        <taxon>Actinomycetes</taxon>
        <taxon>Mycobacteriales</taxon>
        <taxon>environmental samples</taxon>
    </lineage>
</organism>
<evidence type="ECO:0000256" key="1">
    <source>
        <dbReference type="SAM" id="MobiDB-lite"/>
    </source>
</evidence>
<feature type="region of interest" description="Disordered" evidence="1">
    <location>
        <begin position="1"/>
        <end position="30"/>
    </location>
</feature>
<protein>
    <submittedName>
        <fullName evidence="2">Uncharacterized protein</fullName>
    </submittedName>
</protein>
<name>A0A6J4JBY0_9ACTN</name>
<proteinExistence type="predicted"/>
<evidence type="ECO:0000313" key="2">
    <source>
        <dbReference type="EMBL" id="CAA9274747.1"/>
    </source>
</evidence>
<dbReference type="AlphaFoldDB" id="A0A6J4JBY0"/>
<reference evidence="2" key="1">
    <citation type="submission" date="2020-02" db="EMBL/GenBank/DDBJ databases">
        <authorList>
            <person name="Meier V. D."/>
        </authorList>
    </citation>
    <scope>NUCLEOTIDE SEQUENCE</scope>
    <source>
        <strain evidence="2">AVDCRST_MAG41</strain>
    </source>
</reference>
<accession>A0A6J4JBY0</accession>
<dbReference type="EMBL" id="CADCTP010000285">
    <property type="protein sequence ID" value="CAA9274747.1"/>
    <property type="molecule type" value="Genomic_DNA"/>
</dbReference>
<sequence length="44" mass="4284">MTRPAGPAPRATHGEWDRWTAGGAGALDEPVAASGMPAALAPGG</sequence>
<gene>
    <name evidence="2" type="ORF">AVDCRST_MAG41-3113</name>
</gene>